<keyword evidence="1" id="KW-0472">Membrane</keyword>
<dbReference type="InterPro" id="IPR038770">
    <property type="entry name" value="Na+/solute_symporter_sf"/>
</dbReference>
<protein>
    <recommendedName>
        <fullName evidence="4">Sodium:proton antiporter</fullName>
    </recommendedName>
</protein>
<sequence>MRKILLFSFFLIIGLAASQTLPALMGGESYAAFKGATDILLYVCLAFIMINVGREFEVEKERWRSYVSDYFIAMATAALPWLLVAVYYVFVLLPGTCHGDWDAWKESLLLSRFAAPTSAGILFTMLAAIGLKTSWMYRKIQVLAIFDDLDTILLMIPLQIMMVGFRLEVIVILAVVMVLLGFGWRYLARFDMKQSWWAILLYAVAVIFVTWLVNRLFHIHIEVLLPAFVLGMVMRHKHIDTPTERKVSTGVSFFFMLLVGLSMPYFAGGGMAAFSAHSVAEGGAPSILGSQPMMPWGTIALHVVIVSLLSNIGKLVPLFFYRDRMFEERLALSVGMFTRGEVGAGIIFIALGYHIGGPALIISVLTLVLNLILTGGFVVWVKRLAMKAYGRQTQAA</sequence>
<dbReference type="RefSeq" id="WP_027291451.1">
    <property type="nucleotide sequence ID" value="NZ_CANTWR010000032.1"/>
</dbReference>
<feature type="transmembrane region" description="Helical" evidence="1">
    <location>
        <begin position="113"/>
        <end position="131"/>
    </location>
</feature>
<feature type="transmembrane region" description="Helical" evidence="1">
    <location>
        <begin position="359"/>
        <end position="381"/>
    </location>
</feature>
<gene>
    <name evidence="2" type="ORF">NCTC11190_01968</name>
</gene>
<feature type="transmembrane region" description="Helical" evidence="1">
    <location>
        <begin position="195"/>
        <end position="213"/>
    </location>
</feature>
<feature type="transmembrane region" description="Helical" evidence="1">
    <location>
        <begin position="143"/>
        <end position="163"/>
    </location>
</feature>
<organism evidence="2 3">
    <name type="scientific">Rikenella microfusus</name>
    <dbReference type="NCBI Taxonomy" id="28139"/>
    <lineage>
        <taxon>Bacteria</taxon>
        <taxon>Pseudomonadati</taxon>
        <taxon>Bacteroidota</taxon>
        <taxon>Bacteroidia</taxon>
        <taxon>Bacteroidales</taxon>
        <taxon>Rikenellaceae</taxon>
        <taxon>Rikenella</taxon>
    </lineage>
</organism>
<feature type="transmembrane region" description="Helical" evidence="1">
    <location>
        <begin position="299"/>
        <end position="321"/>
    </location>
</feature>
<dbReference type="OrthoDB" id="19972at2"/>
<feature type="transmembrane region" description="Helical" evidence="1">
    <location>
        <begin position="247"/>
        <end position="267"/>
    </location>
</feature>
<proteinExistence type="predicted"/>
<name>A0A379MT68_9BACT</name>
<feature type="transmembrane region" description="Helical" evidence="1">
    <location>
        <begin position="169"/>
        <end position="188"/>
    </location>
</feature>
<dbReference type="Proteomes" id="UP000255233">
    <property type="component" value="Unassembled WGS sequence"/>
</dbReference>
<evidence type="ECO:0008006" key="4">
    <source>
        <dbReference type="Google" id="ProtNLM"/>
    </source>
</evidence>
<dbReference type="AlphaFoldDB" id="A0A379MT68"/>
<keyword evidence="1" id="KW-1133">Transmembrane helix</keyword>
<feature type="transmembrane region" description="Helical" evidence="1">
    <location>
        <begin position="330"/>
        <end position="353"/>
    </location>
</feature>
<dbReference type="EMBL" id="UGVL01000001">
    <property type="protein sequence ID" value="SUE34735.1"/>
    <property type="molecule type" value="Genomic_DNA"/>
</dbReference>
<feature type="transmembrane region" description="Helical" evidence="1">
    <location>
        <begin position="219"/>
        <end position="235"/>
    </location>
</feature>
<evidence type="ECO:0000313" key="3">
    <source>
        <dbReference type="Proteomes" id="UP000255233"/>
    </source>
</evidence>
<dbReference type="STRING" id="880526.GCA_000427365_01850"/>
<feature type="transmembrane region" description="Helical" evidence="1">
    <location>
        <begin position="30"/>
        <end position="50"/>
    </location>
</feature>
<keyword evidence="1" id="KW-0812">Transmembrane</keyword>
<accession>A0A379MT68</accession>
<dbReference type="Gene3D" id="1.20.1530.20">
    <property type="match status" value="1"/>
</dbReference>
<feature type="transmembrane region" description="Helical" evidence="1">
    <location>
        <begin position="70"/>
        <end position="93"/>
    </location>
</feature>
<evidence type="ECO:0000313" key="2">
    <source>
        <dbReference type="EMBL" id="SUE34735.1"/>
    </source>
</evidence>
<reference evidence="2 3" key="1">
    <citation type="submission" date="2018-06" db="EMBL/GenBank/DDBJ databases">
        <authorList>
            <consortium name="Pathogen Informatics"/>
            <person name="Doyle S."/>
        </authorList>
    </citation>
    <scope>NUCLEOTIDE SEQUENCE [LARGE SCALE GENOMIC DNA]</scope>
    <source>
        <strain evidence="2 3">NCTC11190</strain>
    </source>
</reference>
<evidence type="ECO:0000256" key="1">
    <source>
        <dbReference type="SAM" id="Phobius"/>
    </source>
</evidence>
<keyword evidence="3" id="KW-1185">Reference proteome</keyword>